<keyword evidence="4" id="KW-0808">Transferase</keyword>
<evidence type="ECO:0000256" key="8">
    <source>
        <dbReference type="ARBA" id="ARBA00023163"/>
    </source>
</evidence>
<evidence type="ECO:0000256" key="3">
    <source>
        <dbReference type="ARBA" id="ARBA00022478"/>
    </source>
</evidence>
<evidence type="ECO:0000256" key="7">
    <source>
        <dbReference type="ARBA" id="ARBA00022833"/>
    </source>
</evidence>
<reference evidence="10 11" key="1">
    <citation type="journal article" date="2014" name="Genome Biol. Evol.">
        <title>The genome of the myxosporean Thelohanellus kitauei shows adaptations to nutrient acquisition within its fish host.</title>
        <authorList>
            <person name="Yang Y."/>
            <person name="Xiong J."/>
            <person name="Zhou Z."/>
            <person name="Huo F."/>
            <person name="Miao W."/>
            <person name="Ran C."/>
            <person name="Liu Y."/>
            <person name="Zhang J."/>
            <person name="Feng J."/>
            <person name="Wang M."/>
            <person name="Wang M."/>
            <person name="Wang L."/>
            <person name="Yao B."/>
        </authorList>
    </citation>
    <scope>NUCLEOTIDE SEQUENCE [LARGE SCALE GENOMIC DNA]</scope>
    <source>
        <strain evidence="10">Wuqing</strain>
    </source>
</reference>
<evidence type="ECO:0000313" key="10">
    <source>
        <dbReference type="EMBL" id="KII66848.1"/>
    </source>
</evidence>
<dbReference type="EC" id="2.7.7.6" evidence="2"/>
<evidence type="ECO:0000256" key="5">
    <source>
        <dbReference type="ARBA" id="ARBA00022695"/>
    </source>
</evidence>
<keyword evidence="8" id="KW-0804">Transcription</keyword>
<feature type="domain" description="RNA polymerase Rpb2" evidence="9">
    <location>
        <begin position="8"/>
        <end position="98"/>
    </location>
</feature>
<evidence type="ECO:0000256" key="1">
    <source>
        <dbReference type="ARBA" id="ARBA00006835"/>
    </source>
</evidence>
<dbReference type="GO" id="GO:0000428">
    <property type="term" value="C:DNA-directed RNA polymerase complex"/>
    <property type="evidence" value="ECO:0007669"/>
    <property type="project" value="UniProtKB-KW"/>
</dbReference>
<dbReference type="GO" id="GO:0003899">
    <property type="term" value="F:DNA-directed RNA polymerase activity"/>
    <property type="evidence" value="ECO:0007669"/>
    <property type="project" value="UniProtKB-EC"/>
</dbReference>
<evidence type="ECO:0000256" key="6">
    <source>
        <dbReference type="ARBA" id="ARBA00022723"/>
    </source>
</evidence>
<dbReference type="GO" id="GO:0006351">
    <property type="term" value="P:DNA-templated transcription"/>
    <property type="evidence" value="ECO:0007669"/>
    <property type="project" value="InterPro"/>
</dbReference>
<sequence length="102" mass="11549">MEGRARDGGLRFGEMERDCQIAHGSAQFLNERLFEASDAYKVHICDICGLMVVAHTKSGTYECRPCKNHTKISKVRIPYACKLLFQELMSMSIAPRLIINDL</sequence>
<protein>
    <recommendedName>
        <fullName evidence="2">DNA-directed RNA polymerase</fullName>
        <ecNumber evidence="2">2.7.7.6</ecNumber>
    </recommendedName>
</protein>
<comment type="similarity">
    <text evidence="1">Belongs to the RNA polymerase beta chain family.</text>
</comment>
<dbReference type="OMA" id="ISMCIYP"/>
<organism evidence="10 11">
    <name type="scientific">Thelohanellus kitauei</name>
    <name type="common">Myxosporean</name>
    <dbReference type="NCBI Taxonomy" id="669202"/>
    <lineage>
        <taxon>Eukaryota</taxon>
        <taxon>Metazoa</taxon>
        <taxon>Cnidaria</taxon>
        <taxon>Myxozoa</taxon>
        <taxon>Myxosporea</taxon>
        <taxon>Bivalvulida</taxon>
        <taxon>Platysporina</taxon>
        <taxon>Myxobolidae</taxon>
        <taxon>Thelohanellus</taxon>
    </lineage>
</organism>
<dbReference type="GO" id="GO:0046872">
    <property type="term" value="F:metal ion binding"/>
    <property type="evidence" value="ECO:0007669"/>
    <property type="project" value="UniProtKB-KW"/>
</dbReference>
<dbReference type="GO" id="GO:0003677">
    <property type="term" value="F:DNA binding"/>
    <property type="evidence" value="ECO:0007669"/>
    <property type="project" value="InterPro"/>
</dbReference>
<evidence type="ECO:0000256" key="2">
    <source>
        <dbReference type="ARBA" id="ARBA00012418"/>
    </source>
</evidence>
<dbReference type="InterPro" id="IPR007641">
    <property type="entry name" value="RNA_pol_Rpb2_7"/>
</dbReference>
<name>A0A0C2JCE0_THEKT</name>
<dbReference type="Proteomes" id="UP000031668">
    <property type="component" value="Unassembled WGS sequence"/>
</dbReference>
<dbReference type="FunFam" id="3.90.1800.10:FF:000002">
    <property type="entry name" value="DNA-directed RNA polymerase subunit beta"/>
    <property type="match status" value="1"/>
</dbReference>
<keyword evidence="5" id="KW-0548">Nucleotidyltransferase</keyword>
<dbReference type="GO" id="GO:0032549">
    <property type="term" value="F:ribonucleoside binding"/>
    <property type="evidence" value="ECO:0007669"/>
    <property type="project" value="InterPro"/>
</dbReference>
<dbReference type="PANTHER" id="PTHR20856">
    <property type="entry name" value="DNA-DIRECTED RNA POLYMERASE I SUBUNIT 2"/>
    <property type="match status" value="1"/>
</dbReference>
<evidence type="ECO:0000313" key="11">
    <source>
        <dbReference type="Proteomes" id="UP000031668"/>
    </source>
</evidence>
<dbReference type="Gene3D" id="3.90.1800.10">
    <property type="entry name" value="RNA polymerase alpha subunit dimerisation domain"/>
    <property type="match status" value="1"/>
</dbReference>
<evidence type="ECO:0000259" key="9">
    <source>
        <dbReference type="Pfam" id="PF04560"/>
    </source>
</evidence>
<gene>
    <name evidence="10" type="ORF">RF11_11795</name>
</gene>
<dbReference type="AlphaFoldDB" id="A0A0C2JCE0"/>
<keyword evidence="3 10" id="KW-0240">DNA-directed RNA polymerase</keyword>
<keyword evidence="6" id="KW-0479">Metal-binding</keyword>
<proteinExistence type="inferred from homology"/>
<comment type="caution">
    <text evidence="10">The sequence shown here is derived from an EMBL/GenBank/DDBJ whole genome shotgun (WGS) entry which is preliminary data.</text>
</comment>
<keyword evidence="11" id="KW-1185">Reference proteome</keyword>
<evidence type="ECO:0000256" key="4">
    <source>
        <dbReference type="ARBA" id="ARBA00022679"/>
    </source>
</evidence>
<dbReference type="SUPFAM" id="SSF64484">
    <property type="entry name" value="beta and beta-prime subunits of DNA dependent RNA-polymerase"/>
    <property type="match status" value="1"/>
</dbReference>
<keyword evidence="7" id="KW-0862">Zinc</keyword>
<accession>A0A0C2JCE0</accession>
<dbReference type="Pfam" id="PF04560">
    <property type="entry name" value="RNA_pol_Rpb2_7"/>
    <property type="match status" value="1"/>
</dbReference>
<dbReference type="OrthoDB" id="5947723at2759"/>
<dbReference type="InterPro" id="IPR015712">
    <property type="entry name" value="DNA-dir_RNA_pol_su2"/>
</dbReference>
<dbReference type="EMBL" id="JWZT01003429">
    <property type="protein sequence ID" value="KII66848.1"/>
    <property type="molecule type" value="Genomic_DNA"/>
</dbReference>